<proteinExistence type="predicted"/>
<dbReference type="EMBL" id="MPUK01000013">
    <property type="protein sequence ID" value="ONH65185.1"/>
    <property type="molecule type" value="Genomic_DNA"/>
</dbReference>
<evidence type="ECO:0000256" key="2">
    <source>
        <dbReference type="ARBA" id="ARBA00022723"/>
    </source>
</evidence>
<evidence type="ECO:0000256" key="6">
    <source>
        <dbReference type="ARBA" id="ARBA00023242"/>
    </source>
</evidence>
<dbReference type="InterPro" id="IPR036236">
    <property type="entry name" value="Znf_C2H2_sf"/>
</dbReference>
<dbReference type="Proteomes" id="UP000189513">
    <property type="component" value="Unassembled WGS sequence"/>
</dbReference>
<evidence type="ECO:0000259" key="9">
    <source>
        <dbReference type="PROSITE" id="PS50157"/>
    </source>
</evidence>
<organism evidence="10 11">
    <name type="scientific">Cyberlindnera fabianii</name>
    <name type="common">Yeast</name>
    <name type="synonym">Hansenula fabianii</name>
    <dbReference type="NCBI Taxonomy" id="36022"/>
    <lineage>
        <taxon>Eukaryota</taxon>
        <taxon>Fungi</taxon>
        <taxon>Dikarya</taxon>
        <taxon>Ascomycota</taxon>
        <taxon>Saccharomycotina</taxon>
        <taxon>Saccharomycetes</taxon>
        <taxon>Phaffomycetales</taxon>
        <taxon>Phaffomycetaceae</taxon>
        <taxon>Cyberlindnera</taxon>
    </lineage>
</organism>
<comment type="subcellular location">
    <subcellularLocation>
        <location evidence="1">Nucleus</location>
    </subcellularLocation>
</comment>
<evidence type="ECO:0000256" key="8">
    <source>
        <dbReference type="SAM" id="MobiDB-lite"/>
    </source>
</evidence>
<feature type="compositionally biased region" description="Polar residues" evidence="8">
    <location>
        <begin position="386"/>
        <end position="406"/>
    </location>
</feature>
<feature type="compositionally biased region" description="Low complexity" evidence="8">
    <location>
        <begin position="21"/>
        <end position="43"/>
    </location>
</feature>
<dbReference type="GO" id="GO:0008270">
    <property type="term" value="F:zinc ion binding"/>
    <property type="evidence" value="ECO:0007669"/>
    <property type="project" value="UniProtKB-KW"/>
</dbReference>
<keyword evidence="3" id="KW-0677">Repeat</keyword>
<name>A0A1V2L0S7_CYBFA</name>
<dbReference type="GO" id="GO:0000981">
    <property type="term" value="F:DNA-binding transcription factor activity, RNA polymerase II-specific"/>
    <property type="evidence" value="ECO:0007669"/>
    <property type="project" value="InterPro"/>
</dbReference>
<reference evidence="11" key="1">
    <citation type="journal article" date="2017" name="Genome Announc.">
        <title>Genome sequences of Cyberlindnera fabianii 65, Pichia kudriavzevii 129, and Saccharomyces cerevisiae 131 isolated from fermented masau fruits in Zimbabwe.</title>
        <authorList>
            <person name="van Rijswijck I.M.H."/>
            <person name="Derks M.F.L."/>
            <person name="Abee T."/>
            <person name="de Ridder D."/>
            <person name="Smid E.J."/>
        </authorList>
    </citation>
    <scope>NUCLEOTIDE SEQUENCE [LARGE SCALE GENOMIC DNA]</scope>
    <source>
        <strain evidence="11">65</strain>
    </source>
</reference>
<dbReference type="GO" id="GO:0000978">
    <property type="term" value="F:RNA polymerase II cis-regulatory region sequence-specific DNA binding"/>
    <property type="evidence" value="ECO:0007669"/>
    <property type="project" value="InterPro"/>
</dbReference>
<dbReference type="PROSITE" id="PS50157">
    <property type="entry name" value="ZINC_FINGER_C2H2_2"/>
    <property type="match status" value="2"/>
</dbReference>
<feature type="region of interest" description="Disordered" evidence="8">
    <location>
        <begin position="1"/>
        <end position="80"/>
    </location>
</feature>
<keyword evidence="4 7" id="KW-0863">Zinc-finger</keyword>
<dbReference type="PANTHER" id="PTHR40626:SF28">
    <property type="entry name" value="REGULATORY PROTEIN ADR1"/>
    <property type="match status" value="1"/>
</dbReference>
<dbReference type="InterPro" id="IPR051059">
    <property type="entry name" value="VerF-like"/>
</dbReference>
<keyword evidence="6" id="KW-0539">Nucleus</keyword>
<dbReference type="GO" id="GO:0000785">
    <property type="term" value="C:chromatin"/>
    <property type="evidence" value="ECO:0007669"/>
    <property type="project" value="TreeGrafter"/>
</dbReference>
<keyword evidence="11" id="KW-1185">Reference proteome</keyword>
<dbReference type="PANTHER" id="PTHR40626">
    <property type="entry name" value="MIP31509P"/>
    <property type="match status" value="1"/>
</dbReference>
<feature type="region of interest" description="Disordered" evidence="8">
    <location>
        <begin position="151"/>
        <end position="188"/>
    </location>
</feature>
<feature type="compositionally biased region" description="Polar residues" evidence="8">
    <location>
        <begin position="297"/>
        <end position="311"/>
    </location>
</feature>
<feature type="compositionally biased region" description="Low complexity" evidence="8">
    <location>
        <begin position="61"/>
        <end position="73"/>
    </location>
</feature>
<evidence type="ECO:0000256" key="7">
    <source>
        <dbReference type="PROSITE-ProRule" id="PRU00042"/>
    </source>
</evidence>
<feature type="region of interest" description="Disordered" evidence="8">
    <location>
        <begin position="297"/>
        <end position="351"/>
    </location>
</feature>
<dbReference type="Pfam" id="PF00096">
    <property type="entry name" value="zf-C2H2"/>
    <property type="match status" value="2"/>
</dbReference>
<evidence type="ECO:0000313" key="11">
    <source>
        <dbReference type="Proteomes" id="UP000189513"/>
    </source>
</evidence>
<evidence type="ECO:0000256" key="3">
    <source>
        <dbReference type="ARBA" id="ARBA00022737"/>
    </source>
</evidence>
<dbReference type="Gene3D" id="3.30.160.60">
    <property type="entry name" value="Classic Zinc Finger"/>
    <property type="match status" value="2"/>
</dbReference>
<dbReference type="SUPFAM" id="SSF57667">
    <property type="entry name" value="beta-beta-alpha zinc fingers"/>
    <property type="match status" value="1"/>
</dbReference>
<feature type="domain" description="C2H2-type" evidence="9">
    <location>
        <begin position="114"/>
        <end position="142"/>
    </location>
</feature>
<dbReference type="FunFam" id="3.30.160.60:FF:001049">
    <property type="entry name" value="zinc finger protein 319"/>
    <property type="match status" value="1"/>
</dbReference>
<dbReference type="InterPro" id="IPR013087">
    <property type="entry name" value="Znf_C2H2_type"/>
</dbReference>
<evidence type="ECO:0000256" key="1">
    <source>
        <dbReference type="ARBA" id="ARBA00004123"/>
    </source>
</evidence>
<evidence type="ECO:0000256" key="4">
    <source>
        <dbReference type="ARBA" id="ARBA00022771"/>
    </source>
</evidence>
<keyword evidence="2" id="KW-0479">Metal-binding</keyword>
<dbReference type="VEuPathDB" id="FungiDB:BON22_4988"/>
<comment type="caution">
    <text evidence="10">The sequence shown here is derived from an EMBL/GenBank/DDBJ whole genome shotgun (WGS) entry which is preliminary data.</text>
</comment>
<dbReference type="GO" id="GO:0005634">
    <property type="term" value="C:nucleus"/>
    <property type="evidence" value="ECO:0007669"/>
    <property type="project" value="UniProtKB-SubCell"/>
</dbReference>
<accession>A0A1V2L0S7</accession>
<evidence type="ECO:0000313" key="10">
    <source>
        <dbReference type="EMBL" id="ONH65185.1"/>
    </source>
</evidence>
<feature type="domain" description="C2H2-type" evidence="9">
    <location>
        <begin position="86"/>
        <end position="113"/>
    </location>
</feature>
<dbReference type="PROSITE" id="PS00028">
    <property type="entry name" value="ZINC_FINGER_C2H2_1"/>
    <property type="match status" value="2"/>
</dbReference>
<feature type="compositionally biased region" description="Low complexity" evidence="8">
    <location>
        <begin position="317"/>
        <end position="346"/>
    </location>
</feature>
<gene>
    <name evidence="10" type="ORF">BON22_4988</name>
</gene>
<dbReference type="FunFam" id="3.30.160.60:FF:000145">
    <property type="entry name" value="Zinc finger protein 574"/>
    <property type="match status" value="1"/>
</dbReference>
<dbReference type="STRING" id="36022.A0A1V2L0S7"/>
<evidence type="ECO:0000256" key="5">
    <source>
        <dbReference type="ARBA" id="ARBA00022833"/>
    </source>
</evidence>
<protein>
    <submittedName>
        <fullName evidence="10">Transcriptional regulator ADR1</fullName>
    </submittedName>
</protein>
<dbReference type="SMART" id="SM00355">
    <property type="entry name" value="ZnF_C2H2"/>
    <property type="match status" value="2"/>
</dbReference>
<feature type="region of interest" description="Disordered" evidence="8">
    <location>
        <begin position="383"/>
        <end position="406"/>
    </location>
</feature>
<dbReference type="AlphaFoldDB" id="A0A1V2L0S7"/>
<sequence length="518" mass="57656">MATMDNLGLDFPTSFTRGDLDQFSDNQQLQQQQSHSQQQQQSDITGDRAQSLESIPEDSDINNINNNNNNNNNTHGVTPSGKPRVFVCSECMRAFARLEHLKRHERSHTKEKPFTCGVCQRGFSRRDLLLRHAQKLHAGCDDAIKRLRKRSSRAKSDVSTLNDSVSKKQKVGSPSLKPTISSSSSGMFGPNEHFNMLFTNNNKDDNKGIDNGDFRGRRTSFSAMSGANYASVPQSSQQERLYADSVGFATPQLAPTETIEPSGENQMQGWISDINNLPGLDFLANFSLAQSRVSGSDQQQYHGLKDGNNTPGDLLNSSMTGGDGSSMRSDSRANTGRSSKSNTTTKNSKRRSKDVYGYSFYDDEVTEEQNEEFQKLKLSYPRLPSTYMNDTPSNTTPGDAESTTNSISNHPFNEYELLSELEVPNHEEQILSVGYSFYESNDFASSSNAEYLKEKRQQQRLIDVIGIETPPSNPQKQQLDPFAMSTTSIFTPSLLDKISIVLSRYPFVGLPTTRSTIS</sequence>
<keyword evidence="5" id="KW-0862">Zinc</keyword>